<name>A0A132MY97_9ACTN</name>
<feature type="region of interest" description="Disordered" evidence="1">
    <location>
        <begin position="1"/>
        <end position="102"/>
    </location>
</feature>
<feature type="transmembrane region" description="Helical" evidence="2">
    <location>
        <begin position="112"/>
        <end position="133"/>
    </location>
</feature>
<dbReference type="PATRIC" id="fig|1469144.10.peg.4215"/>
<sequence>MGETPRYAWGGPQQDGAAASRPQPDPFAQPARQPAEWPAAPARPAWPGGTEQPDPAFAEQTTTVMPKQLPGQAGPYAWGAGYRRPEHQPGYEPEEDVSAAHPPRHRSLLGKLLLVIVGGAVLITTVAGGAFLLTRDERSAGQQVAVQTQHPVAPADPPNPWHTPGTGDAAVEESKSLFKTTDFFRKGERVRAGAVTYRWMGADTGYVCSERVKGKALEALVNQRNCAQVMRWLFVDPRHRNQVTVGLLLMQDSRLAARATRMLMGRQGAVLPLDPPEASKLKPLPADAKVDVRALTADDVVIFSVAAWSDGRAPATTELSAAAAQLRRLVRQRLSEARVA</sequence>
<dbReference type="Proteomes" id="UP000070188">
    <property type="component" value="Unassembled WGS sequence"/>
</dbReference>
<keyword evidence="2" id="KW-0472">Membrane</keyword>
<keyword evidence="4" id="KW-1185">Reference proteome</keyword>
<dbReference type="EMBL" id="LAXD01000001">
    <property type="protein sequence ID" value="KWX02885.1"/>
    <property type="molecule type" value="Genomic_DNA"/>
</dbReference>
<proteinExistence type="predicted"/>
<evidence type="ECO:0000313" key="3">
    <source>
        <dbReference type="EMBL" id="KWX02885.1"/>
    </source>
</evidence>
<organism evidence="3 4">
    <name type="scientific">Carbonactinospora thermoautotrophica</name>
    <dbReference type="NCBI Taxonomy" id="1469144"/>
    <lineage>
        <taxon>Bacteria</taxon>
        <taxon>Bacillati</taxon>
        <taxon>Actinomycetota</taxon>
        <taxon>Actinomycetes</taxon>
        <taxon>Kitasatosporales</taxon>
        <taxon>Carbonactinosporaceae</taxon>
        <taxon>Carbonactinospora</taxon>
    </lineage>
</organism>
<evidence type="ECO:0000313" key="4">
    <source>
        <dbReference type="Proteomes" id="UP000070188"/>
    </source>
</evidence>
<keyword evidence="2" id="KW-1133">Transmembrane helix</keyword>
<comment type="caution">
    <text evidence="3">The sequence shown here is derived from an EMBL/GenBank/DDBJ whole genome shotgun (WGS) entry which is preliminary data.</text>
</comment>
<evidence type="ECO:0000256" key="1">
    <source>
        <dbReference type="SAM" id="MobiDB-lite"/>
    </source>
</evidence>
<feature type="compositionally biased region" description="Low complexity" evidence="1">
    <location>
        <begin position="28"/>
        <end position="47"/>
    </location>
</feature>
<accession>A0A132MY97</accession>
<dbReference type="RefSeq" id="WP_066890169.1">
    <property type="nucleotide sequence ID" value="NZ_LAXD01000001.1"/>
</dbReference>
<reference evidence="4" key="1">
    <citation type="submission" date="2015-04" db="EMBL/GenBank/DDBJ databases">
        <title>Physiological reanalysis, assessment of diazotrophy, and genome sequences of multiple isolates of Streptomyces thermoautotrophicus.</title>
        <authorList>
            <person name="MacKellar D.C."/>
            <person name="Lieber L."/>
            <person name="Norman J."/>
            <person name="Bolger A."/>
            <person name="Tobin C."/>
            <person name="Murray J.W."/>
            <person name="Chang R."/>
            <person name="Ford T."/>
            <person name="Nguyen P.Q."/>
            <person name="Woodward J."/>
            <person name="Permingeat H."/>
            <person name="Joshi N.S."/>
            <person name="Silver P.A."/>
            <person name="Usadel B."/>
            <person name="Rutherford A.W."/>
            <person name="Friesen M."/>
            <person name="Prell J."/>
        </authorList>
    </citation>
    <scope>NUCLEOTIDE SEQUENCE [LARGE SCALE GENOMIC DNA]</scope>
    <source>
        <strain evidence="4">H1</strain>
    </source>
</reference>
<keyword evidence="2" id="KW-0812">Transmembrane</keyword>
<protein>
    <submittedName>
        <fullName evidence="3">Uncharacterized protein</fullName>
    </submittedName>
</protein>
<dbReference type="AlphaFoldDB" id="A0A132MY97"/>
<gene>
    <name evidence="3" type="ORF">LI90_3932</name>
</gene>
<evidence type="ECO:0000256" key="2">
    <source>
        <dbReference type="SAM" id="Phobius"/>
    </source>
</evidence>